<dbReference type="AlphaFoldDB" id="A0AAU7DYK9"/>
<dbReference type="EMBL" id="CP146203">
    <property type="protein sequence ID" value="XBH22033.1"/>
    <property type="molecule type" value="Genomic_DNA"/>
</dbReference>
<organism evidence="1">
    <name type="scientific">Jonesiaceae bacterium BS-20</name>
    <dbReference type="NCBI Taxonomy" id="3120821"/>
    <lineage>
        <taxon>Bacteria</taxon>
        <taxon>Bacillati</taxon>
        <taxon>Actinomycetota</taxon>
        <taxon>Actinomycetes</taxon>
        <taxon>Micrococcales</taxon>
        <taxon>Jonesiaceae</taxon>
    </lineage>
</organism>
<dbReference type="SUPFAM" id="SSF52540">
    <property type="entry name" value="P-loop containing nucleoside triphosphate hydrolases"/>
    <property type="match status" value="1"/>
</dbReference>
<evidence type="ECO:0008006" key="2">
    <source>
        <dbReference type="Google" id="ProtNLM"/>
    </source>
</evidence>
<protein>
    <recommendedName>
        <fullName evidence="2">CobQ/CobB/MinD/ParA nucleotide binding domain-containing protein</fullName>
    </recommendedName>
</protein>
<evidence type="ECO:0000313" key="1">
    <source>
        <dbReference type="EMBL" id="XBH22033.1"/>
    </source>
</evidence>
<name>A0AAU7DYK9_9MICO</name>
<sequence>MNWDLRGTGPEIRILTAVLGPHEGRVAELISGTPGHKVTRRCADAAELLATAHIGLGTVAVISADLPGLDRRMVQLLAADRVGLVVLNEPDDQFSAQRLGALGITEALSFADVDRYLLDSIGRAHAKVAPEQSPSFDLDDSVLVPPPPPDLPRGKVITVWGTGGAPGRTTVAINLAYAFAMGAGSDPKVAKRRSKRGIQLTGAQGTLLIDADTHAPSITQALGLLGESSGLAQVCHSADHGLLTTETLKPSYAVLASNLDLLTGLPRVTRWPEITGSALEAVYYHARLSHEWVVVDSGAPTESDEILSFDTRAPQRNGATLTSAQASDCVIVVGRADPVGLKRLIDALTEVQENPVFHGAAVVVIVNQVRSAGAGPAAKATISDMLAQFCQIFEPIFLPYDLAVLDRAMMLGKALVDEAPSSAFSKQIFALASLLHAKLGLREQVPELAMGSPIELRA</sequence>
<proteinExistence type="predicted"/>
<accession>A0AAU7DYK9</accession>
<gene>
    <name evidence="1" type="ORF">V5R04_02035</name>
</gene>
<reference evidence="1" key="1">
    <citation type="submission" date="2024-02" db="EMBL/GenBank/DDBJ databases">
        <title>Tomenella chthoni gen. nov. sp. nov., a member of the family Jonesiaceae isolated from bat guano.</title>
        <authorList>
            <person name="Miller S.L."/>
            <person name="King J."/>
            <person name="Sankaranarayanan K."/>
            <person name="Lawson P.A."/>
        </authorList>
    </citation>
    <scope>NUCLEOTIDE SEQUENCE</scope>
    <source>
        <strain evidence="1">BS-20</strain>
    </source>
</reference>
<dbReference type="InterPro" id="IPR027417">
    <property type="entry name" value="P-loop_NTPase"/>
</dbReference>
<dbReference type="Gene3D" id="3.40.50.300">
    <property type="entry name" value="P-loop containing nucleotide triphosphate hydrolases"/>
    <property type="match status" value="1"/>
</dbReference>